<evidence type="ECO:0000313" key="2">
    <source>
        <dbReference type="EMBL" id="TDX86853.1"/>
    </source>
</evidence>
<reference evidence="2 3" key="1">
    <citation type="submission" date="2019-03" db="EMBL/GenBank/DDBJ databases">
        <title>Genomic Encyclopedia of Type Strains, Phase III (KMG-III): the genomes of soil and plant-associated and newly described type strains.</title>
        <authorList>
            <person name="Whitman W."/>
        </authorList>
    </citation>
    <scope>NUCLEOTIDE SEQUENCE [LARGE SCALE GENOMIC DNA]</scope>
    <source>
        <strain evidence="2 3">CGMCC 1.12802</strain>
    </source>
</reference>
<gene>
    <name evidence="2" type="ORF">B0I22_1011</name>
</gene>
<dbReference type="AlphaFoldDB" id="A0A4R8IIS6"/>
<dbReference type="RefSeq" id="WP_281276568.1">
    <property type="nucleotide sequence ID" value="NZ_SOEO01000001.1"/>
</dbReference>
<dbReference type="Proteomes" id="UP000295313">
    <property type="component" value="Unassembled WGS sequence"/>
</dbReference>
<keyword evidence="1" id="KW-0472">Membrane</keyword>
<accession>A0A4R8IIS6</accession>
<name>A0A4R8IIS6_9FLAO</name>
<sequence>MKSRLLRMALTWVAPIVIGYIVKKVEERMSRKTQPKQIPQN</sequence>
<keyword evidence="1" id="KW-0812">Transmembrane</keyword>
<organism evidence="2 3">
    <name type="scientific">Epilithonimonas xixisoli</name>
    <dbReference type="NCBI Taxonomy" id="1476462"/>
    <lineage>
        <taxon>Bacteria</taxon>
        <taxon>Pseudomonadati</taxon>
        <taxon>Bacteroidota</taxon>
        <taxon>Flavobacteriia</taxon>
        <taxon>Flavobacteriales</taxon>
        <taxon>Weeksellaceae</taxon>
        <taxon>Chryseobacterium group</taxon>
        <taxon>Epilithonimonas</taxon>
    </lineage>
</organism>
<proteinExistence type="predicted"/>
<evidence type="ECO:0000313" key="3">
    <source>
        <dbReference type="Proteomes" id="UP000295313"/>
    </source>
</evidence>
<comment type="caution">
    <text evidence="2">The sequence shown here is derived from an EMBL/GenBank/DDBJ whole genome shotgun (WGS) entry which is preliminary data.</text>
</comment>
<protein>
    <submittedName>
        <fullName evidence="2">Uncharacterized protein</fullName>
    </submittedName>
</protein>
<dbReference type="EMBL" id="SOEO01000001">
    <property type="protein sequence ID" value="TDX86853.1"/>
    <property type="molecule type" value="Genomic_DNA"/>
</dbReference>
<feature type="transmembrane region" description="Helical" evidence="1">
    <location>
        <begin position="6"/>
        <end position="22"/>
    </location>
</feature>
<evidence type="ECO:0000256" key="1">
    <source>
        <dbReference type="SAM" id="Phobius"/>
    </source>
</evidence>
<keyword evidence="3" id="KW-1185">Reference proteome</keyword>
<keyword evidence="1" id="KW-1133">Transmembrane helix</keyword>